<dbReference type="PANTHER" id="PTHR43460:SF1">
    <property type="entry name" value="METHYLTRANSFERASE TYPE 11 DOMAIN-CONTAINING PROTEIN"/>
    <property type="match status" value="1"/>
</dbReference>
<dbReference type="Gene3D" id="3.40.50.150">
    <property type="entry name" value="Vaccinia Virus protein VP39"/>
    <property type="match status" value="1"/>
</dbReference>
<dbReference type="Proteomes" id="UP001560293">
    <property type="component" value="Unassembled WGS sequence"/>
</dbReference>
<keyword evidence="2" id="KW-0949">S-adenosyl-L-methionine</keyword>
<organism evidence="6 7">
    <name type="scientific">Dietzia cinnamea</name>
    <dbReference type="NCBI Taxonomy" id="321318"/>
    <lineage>
        <taxon>Bacteria</taxon>
        <taxon>Bacillati</taxon>
        <taxon>Actinomycetota</taxon>
        <taxon>Actinomycetes</taxon>
        <taxon>Mycobacteriales</taxon>
        <taxon>Dietziaceae</taxon>
        <taxon>Dietzia</taxon>
    </lineage>
</organism>
<evidence type="ECO:0000256" key="2">
    <source>
        <dbReference type="PIRSR" id="PIRSR018249-2"/>
    </source>
</evidence>
<dbReference type="GO" id="GO:0008168">
    <property type="term" value="F:methyltransferase activity"/>
    <property type="evidence" value="ECO:0007669"/>
    <property type="project" value="UniProtKB-KW"/>
</dbReference>
<keyword evidence="1" id="KW-0479">Metal-binding</keyword>
<accession>A0A4R3ZVQ4</accession>
<dbReference type="RefSeq" id="WP_232303184.1">
    <property type="nucleotide sequence ID" value="NZ_CP143053.1"/>
</dbReference>
<dbReference type="Proteomes" id="UP000295805">
    <property type="component" value="Unassembled WGS sequence"/>
</dbReference>
<keyword evidence="6" id="KW-0808">Transferase</keyword>
<dbReference type="PANTHER" id="PTHR43460">
    <property type="entry name" value="METHYLTRANSFERASE"/>
    <property type="match status" value="1"/>
</dbReference>
<feature type="binding site" evidence="2">
    <location>
        <position position="76"/>
    </location>
    <ligand>
        <name>S-adenosyl-L-methionine</name>
        <dbReference type="ChEBI" id="CHEBI:59789"/>
    </ligand>
</feature>
<evidence type="ECO:0000256" key="1">
    <source>
        <dbReference type="PIRSR" id="PIRSR018249-1"/>
    </source>
</evidence>
<proteinExistence type="predicted"/>
<protein>
    <submittedName>
        <fullName evidence="6">23S rRNA m(1)G-748 methyltransferase</fullName>
    </submittedName>
    <submittedName>
        <fullName evidence="5">RNA methyltransferase</fullName>
    </submittedName>
</protein>
<gene>
    <name evidence="5" type="ORF">AB6N35_16065</name>
    <name evidence="6" type="ORF">EDD19_106131</name>
</gene>
<dbReference type="GO" id="GO:0046872">
    <property type="term" value="F:metal ion binding"/>
    <property type="evidence" value="ECO:0007669"/>
    <property type="project" value="UniProtKB-KW"/>
</dbReference>
<dbReference type="PIRSF" id="PIRSF018249">
    <property type="entry name" value="MyrA_prd"/>
    <property type="match status" value="1"/>
</dbReference>
<dbReference type="Pfam" id="PF21302">
    <property type="entry name" value="Zn_ribbon_RlmA"/>
    <property type="match status" value="1"/>
</dbReference>
<dbReference type="Pfam" id="PF13649">
    <property type="entry name" value="Methyltransf_25"/>
    <property type="match status" value="1"/>
</dbReference>
<reference evidence="6 7" key="1">
    <citation type="submission" date="2019-03" db="EMBL/GenBank/DDBJ databases">
        <title>Root nodule microbial communities of legume samples collected from USA, Mexico and Botswana.</title>
        <authorList>
            <person name="Hirsch A."/>
        </authorList>
    </citation>
    <scope>NUCLEOTIDE SEQUENCE [LARGE SCALE GENOMIC DNA]</scope>
    <source>
        <strain evidence="6 7">55</strain>
    </source>
</reference>
<feature type="binding site" evidence="2">
    <location>
        <position position="226"/>
    </location>
    <ligand>
        <name>S-adenosyl-L-methionine</name>
        <dbReference type="ChEBI" id="CHEBI:59789"/>
    </ligand>
</feature>
<keyword evidence="1" id="KW-0862">Zinc</keyword>
<feature type="binding site" evidence="1">
    <location>
        <position position="32"/>
    </location>
    <ligand>
        <name>Zn(2+)</name>
        <dbReference type="ChEBI" id="CHEBI:29105"/>
    </ligand>
</feature>
<feature type="binding site" evidence="1">
    <location>
        <position position="19"/>
    </location>
    <ligand>
        <name>Zn(2+)</name>
        <dbReference type="ChEBI" id="CHEBI:29105"/>
    </ligand>
</feature>
<dbReference type="GeneID" id="89530924"/>
<feature type="binding site" evidence="1">
    <location>
        <position position="36"/>
    </location>
    <ligand>
        <name>Zn(2+)</name>
        <dbReference type="ChEBI" id="CHEBI:29105"/>
    </ligand>
</feature>
<dbReference type="SUPFAM" id="SSF53335">
    <property type="entry name" value="S-adenosyl-L-methionine-dependent methyltransferases"/>
    <property type="match status" value="1"/>
</dbReference>
<evidence type="ECO:0000313" key="8">
    <source>
        <dbReference type="Proteomes" id="UP001560293"/>
    </source>
</evidence>
<dbReference type="InterPro" id="IPR041698">
    <property type="entry name" value="Methyltransf_25"/>
</dbReference>
<reference evidence="5" key="3">
    <citation type="submission" date="2024-07" db="EMBL/GenBank/DDBJ databases">
        <authorList>
            <person name="Wildschutte H."/>
        </authorList>
    </citation>
    <scope>NUCLEOTIDE SEQUENCE</scope>
    <source>
        <strain evidence="5">N60</strain>
    </source>
</reference>
<name>A0A4R3ZVQ4_9ACTN</name>
<feature type="binding site" evidence="2">
    <location>
        <begin position="132"/>
        <end position="133"/>
    </location>
    <ligand>
        <name>S-adenosyl-L-methionine</name>
        <dbReference type="ChEBI" id="CHEBI:59789"/>
    </ligand>
</feature>
<dbReference type="InterPro" id="IPR016718">
    <property type="entry name" value="rRNA_m1G-MeTrfase_A_prd"/>
</dbReference>
<dbReference type="InterPro" id="IPR052939">
    <property type="entry name" value="23S_rRNA_MeTrnsfrase_RlmA"/>
</dbReference>
<dbReference type="EMBL" id="JBFTEZ010000002">
    <property type="protein sequence ID" value="MEX6465829.1"/>
    <property type="molecule type" value="Genomic_DNA"/>
</dbReference>
<feature type="domain" description="Methyltransferase" evidence="3">
    <location>
        <begin position="125"/>
        <end position="215"/>
    </location>
</feature>
<feature type="domain" description="23S rRNA (guanine(745)-N(1))-methyltransferase N-terminal" evidence="4">
    <location>
        <begin position="15"/>
        <end position="48"/>
    </location>
</feature>
<dbReference type="AlphaFoldDB" id="A0A4R3ZVQ4"/>
<feature type="binding site" evidence="1">
    <location>
        <position position="16"/>
    </location>
    <ligand>
        <name>Zn(2+)</name>
        <dbReference type="ChEBI" id="CHEBI:29105"/>
    </ligand>
</feature>
<dbReference type="GO" id="GO:0032259">
    <property type="term" value="P:methylation"/>
    <property type="evidence" value="ECO:0007669"/>
    <property type="project" value="UniProtKB-KW"/>
</dbReference>
<evidence type="ECO:0000313" key="5">
    <source>
        <dbReference type="EMBL" id="MEX6465829.1"/>
    </source>
</evidence>
<keyword evidence="6" id="KW-0489">Methyltransferase</keyword>
<dbReference type="EMBL" id="SMCX01000006">
    <property type="protein sequence ID" value="TCW24675.1"/>
    <property type="molecule type" value="Genomic_DNA"/>
</dbReference>
<evidence type="ECO:0000313" key="7">
    <source>
        <dbReference type="Proteomes" id="UP000295805"/>
    </source>
</evidence>
<reference evidence="8" key="2">
    <citation type="submission" date="2024-07" db="EMBL/GenBank/DDBJ databases">
        <title>Pseudomonas strain that inhibits Aeromonas fish pathogens.</title>
        <authorList>
            <person name="Wildschutte H."/>
        </authorList>
    </citation>
    <scope>NUCLEOTIDE SEQUENCE [LARGE SCALE GENOMIC DNA]</scope>
    <source>
        <strain evidence="8">n60</strain>
    </source>
</reference>
<evidence type="ECO:0000259" key="3">
    <source>
        <dbReference type="Pfam" id="PF13649"/>
    </source>
</evidence>
<comment type="caution">
    <text evidence="6">The sequence shown here is derived from an EMBL/GenBank/DDBJ whole genome shotgun (WGS) entry which is preliminary data.</text>
</comment>
<sequence>MTPGPALRRIVPLLRCPFCGEAMRATDQGVTCGSGHPFDRARQGYLSLFGPRGRRFPGDTADQVAARDRVLSSGLFDGVLDALAAVARDALGAGIPDRDGMGAGTPARDALGAGAPTGPAARRVVLEAGAGTGHYLAGVLDAVGRHGDGADVVGIGTEISAAAARRLARAHPAVAAVVADTWDGLPLADGCVDLVQVVFAPRNPSEFARVLRPGGTLVVAVPGEGHLEPLRSAGGLLEPAPDKAARLDSELAAAFEPGPVRVVDQRTEVPAAVAVDLALMGPSGVHLDRSRLEAALGADDRPVRLHVEVRSYRVPLGDRRY</sequence>
<keyword evidence="8" id="KW-1185">Reference proteome</keyword>
<dbReference type="InterPro" id="IPR048647">
    <property type="entry name" value="RlmA_N"/>
</dbReference>
<dbReference type="InterPro" id="IPR029063">
    <property type="entry name" value="SAM-dependent_MTases_sf"/>
</dbReference>
<evidence type="ECO:0000259" key="4">
    <source>
        <dbReference type="Pfam" id="PF21302"/>
    </source>
</evidence>
<evidence type="ECO:0000313" key="6">
    <source>
        <dbReference type="EMBL" id="TCW24675.1"/>
    </source>
</evidence>